<dbReference type="AlphaFoldDB" id="A0A0A8Y7M0"/>
<name>A0A0A8Y7M0_ARUDO</name>
<sequence>MLSLSCQKAFVACYFLNLYQEEKLHKNL</sequence>
<protein>
    <submittedName>
        <fullName evidence="1">Uncharacterized protein</fullName>
    </submittedName>
</protein>
<reference evidence="1" key="1">
    <citation type="submission" date="2014-09" db="EMBL/GenBank/DDBJ databases">
        <authorList>
            <person name="Magalhaes I.L.F."/>
            <person name="Oliveira U."/>
            <person name="Santos F.R."/>
            <person name="Vidigal T.H.D.A."/>
            <person name="Brescovit A.D."/>
            <person name="Santos A.J."/>
        </authorList>
    </citation>
    <scope>NUCLEOTIDE SEQUENCE</scope>
    <source>
        <tissue evidence="1">Shoot tissue taken approximately 20 cm above the soil surface</tissue>
    </source>
</reference>
<accession>A0A0A8Y7M0</accession>
<proteinExistence type="predicted"/>
<evidence type="ECO:0000313" key="1">
    <source>
        <dbReference type="EMBL" id="JAD19682.1"/>
    </source>
</evidence>
<reference evidence="1" key="2">
    <citation type="journal article" date="2015" name="Data Brief">
        <title>Shoot transcriptome of the giant reed, Arundo donax.</title>
        <authorList>
            <person name="Barrero R.A."/>
            <person name="Guerrero F.D."/>
            <person name="Moolhuijzen P."/>
            <person name="Goolsby J.A."/>
            <person name="Tidwell J."/>
            <person name="Bellgard S.E."/>
            <person name="Bellgard M.I."/>
        </authorList>
    </citation>
    <scope>NUCLEOTIDE SEQUENCE</scope>
    <source>
        <tissue evidence="1">Shoot tissue taken approximately 20 cm above the soil surface</tissue>
    </source>
</reference>
<organism evidence="1">
    <name type="scientific">Arundo donax</name>
    <name type="common">Giant reed</name>
    <name type="synonym">Donax arundinaceus</name>
    <dbReference type="NCBI Taxonomy" id="35708"/>
    <lineage>
        <taxon>Eukaryota</taxon>
        <taxon>Viridiplantae</taxon>
        <taxon>Streptophyta</taxon>
        <taxon>Embryophyta</taxon>
        <taxon>Tracheophyta</taxon>
        <taxon>Spermatophyta</taxon>
        <taxon>Magnoliopsida</taxon>
        <taxon>Liliopsida</taxon>
        <taxon>Poales</taxon>
        <taxon>Poaceae</taxon>
        <taxon>PACMAD clade</taxon>
        <taxon>Arundinoideae</taxon>
        <taxon>Arundineae</taxon>
        <taxon>Arundo</taxon>
    </lineage>
</organism>
<dbReference type="EMBL" id="GBRH01278213">
    <property type="protein sequence ID" value="JAD19682.1"/>
    <property type="molecule type" value="Transcribed_RNA"/>
</dbReference>